<keyword evidence="8" id="KW-0862">Zinc</keyword>
<comment type="caution">
    <text evidence="10">Lacks conserved residue(s) required for the propagation of feature annotation.</text>
</comment>
<dbReference type="SUPFAM" id="SSF53187">
    <property type="entry name" value="Zn-dependent exopeptidases"/>
    <property type="match status" value="1"/>
</dbReference>
<evidence type="ECO:0000256" key="3">
    <source>
        <dbReference type="ARBA" id="ARBA00022645"/>
    </source>
</evidence>
<dbReference type="Proteomes" id="UP000076407">
    <property type="component" value="Unassembled WGS sequence"/>
</dbReference>
<reference evidence="13" key="1">
    <citation type="submission" date="2020-05" db="UniProtKB">
        <authorList>
            <consortium name="EnsemblMetazoa"/>
        </authorList>
    </citation>
    <scope>IDENTIFICATION</scope>
    <source>
        <strain evidence="13">SANGQUA</strain>
    </source>
</reference>
<evidence type="ECO:0000256" key="11">
    <source>
        <dbReference type="SAM" id="SignalP"/>
    </source>
</evidence>
<feature type="chain" id="PRO_5016078009" description="Peptidase M14 domain-containing protein" evidence="11">
    <location>
        <begin position="32"/>
        <end position="344"/>
    </location>
</feature>
<evidence type="ECO:0000256" key="6">
    <source>
        <dbReference type="ARBA" id="ARBA00022729"/>
    </source>
</evidence>
<proteinExistence type="inferred from homology"/>
<evidence type="ECO:0000256" key="5">
    <source>
        <dbReference type="ARBA" id="ARBA00022723"/>
    </source>
</evidence>
<keyword evidence="3" id="KW-0121">Carboxypeptidase</keyword>
<keyword evidence="5" id="KW-0479">Metal-binding</keyword>
<dbReference type="Gene3D" id="3.40.630.10">
    <property type="entry name" value="Zn peptidases"/>
    <property type="match status" value="1"/>
</dbReference>
<accession>A0A2Y9D3L5</accession>
<dbReference type="GO" id="GO:0005615">
    <property type="term" value="C:extracellular space"/>
    <property type="evidence" value="ECO:0007669"/>
    <property type="project" value="TreeGrafter"/>
</dbReference>
<keyword evidence="9" id="KW-0482">Metalloprotease</keyword>
<evidence type="ECO:0000256" key="4">
    <source>
        <dbReference type="ARBA" id="ARBA00022670"/>
    </source>
</evidence>
<dbReference type="SMART" id="SM00631">
    <property type="entry name" value="Zn_pept"/>
    <property type="match status" value="1"/>
</dbReference>
<keyword evidence="4" id="KW-0645">Protease</keyword>
<dbReference type="PANTHER" id="PTHR11705">
    <property type="entry name" value="PROTEASE FAMILY M14 CARBOXYPEPTIDASE A,B"/>
    <property type="match status" value="1"/>
</dbReference>
<evidence type="ECO:0000313" key="13">
    <source>
        <dbReference type="EnsemblMetazoa" id="AQUA016971-PA"/>
    </source>
</evidence>
<dbReference type="PROSITE" id="PS52035">
    <property type="entry name" value="PEPTIDASE_M14"/>
    <property type="match status" value="1"/>
</dbReference>
<organism evidence="13 14">
    <name type="scientific">Anopheles quadriannulatus</name>
    <name type="common">Mosquito</name>
    <dbReference type="NCBI Taxonomy" id="34691"/>
    <lineage>
        <taxon>Eukaryota</taxon>
        <taxon>Metazoa</taxon>
        <taxon>Ecdysozoa</taxon>
        <taxon>Arthropoda</taxon>
        <taxon>Hexapoda</taxon>
        <taxon>Insecta</taxon>
        <taxon>Pterygota</taxon>
        <taxon>Neoptera</taxon>
        <taxon>Endopterygota</taxon>
        <taxon>Diptera</taxon>
        <taxon>Nematocera</taxon>
        <taxon>Culicoidea</taxon>
        <taxon>Culicidae</taxon>
        <taxon>Anophelinae</taxon>
        <taxon>Anopheles</taxon>
    </lineage>
</organism>
<dbReference type="VEuPathDB" id="VectorBase:AQUA016971"/>
<keyword evidence="7" id="KW-0378">Hydrolase</keyword>
<comment type="similarity">
    <text evidence="2 10">Belongs to the peptidase M14 family.</text>
</comment>
<dbReference type="GO" id="GO:0006508">
    <property type="term" value="P:proteolysis"/>
    <property type="evidence" value="ECO:0007669"/>
    <property type="project" value="UniProtKB-KW"/>
</dbReference>
<evidence type="ECO:0000256" key="8">
    <source>
        <dbReference type="ARBA" id="ARBA00022833"/>
    </source>
</evidence>
<sequence>MVQKLSLLSSQSVALMLLLLVTIISIPGFQAIPGDLPRECYNRTFADEFNVFDFFLSYEDTQQWLDALATENPEKCQLQKLEETYEGRNVSAIVINYNLPKKIIVIGNLQAREWVGMSSAVYIIHELILNAGNYPDANKFQWIIVPMPNPDGYEFSRVHDRKWNKNRSPQSNANFGVNLDGNFNNQWNVNGNPSRADPAGRVYRGPAPFSEPETRALRDLMHNHIDAVLLVDLQGFGQLILMPWSWTEEPAPNADRTRAIAIAGSAAIFEQTQQFFDVGIASDYFPFAYGVCHDYCNAIGVKTCLTLRQTMQEYEISTDQIILFGQEAFVAIHAMAEKSDLSNI</sequence>
<evidence type="ECO:0000259" key="12">
    <source>
        <dbReference type="PROSITE" id="PS52035"/>
    </source>
</evidence>
<keyword evidence="14" id="KW-1185">Reference proteome</keyword>
<dbReference type="GO" id="GO:0004181">
    <property type="term" value="F:metallocarboxypeptidase activity"/>
    <property type="evidence" value="ECO:0007669"/>
    <property type="project" value="InterPro"/>
</dbReference>
<keyword evidence="6 11" id="KW-0732">Signal</keyword>
<dbReference type="Pfam" id="PF00246">
    <property type="entry name" value="Peptidase_M14"/>
    <property type="match status" value="1"/>
</dbReference>
<evidence type="ECO:0000313" key="14">
    <source>
        <dbReference type="Proteomes" id="UP000076407"/>
    </source>
</evidence>
<dbReference type="InterPro" id="IPR000834">
    <property type="entry name" value="Peptidase_M14"/>
</dbReference>
<evidence type="ECO:0000256" key="1">
    <source>
        <dbReference type="ARBA" id="ARBA00001947"/>
    </source>
</evidence>
<evidence type="ECO:0000256" key="2">
    <source>
        <dbReference type="ARBA" id="ARBA00005988"/>
    </source>
</evidence>
<feature type="signal peptide" evidence="11">
    <location>
        <begin position="1"/>
        <end position="31"/>
    </location>
</feature>
<name>A0A2Y9D3L5_ANOQN</name>
<evidence type="ECO:0000256" key="7">
    <source>
        <dbReference type="ARBA" id="ARBA00022801"/>
    </source>
</evidence>
<protein>
    <recommendedName>
        <fullName evidence="12">Peptidase M14 domain-containing protein</fullName>
    </recommendedName>
</protein>
<dbReference type="PANTHER" id="PTHR11705:SF140">
    <property type="entry name" value="FI02848P-RELATED"/>
    <property type="match status" value="1"/>
</dbReference>
<evidence type="ECO:0000256" key="9">
    <source>
        <dbReference type="ARBA" id="ARBA00023049"/>
    </source>
</evidence>
<dbReference type="AlphaFoldDB" id="A0A2Y9D3L5"/>
<dbReference type="FunFam" id="3.40.630.10:FF:000084">
    <property type="entry name" value="Carboxypeptidase B2"/>
    <property type="match status" value="1"/>
</dbReference>
<dbReference type="STRING" id="34691.A0A2Y9D3L5"/>
<evidence type="ECO:0000256" key="10">
    <source>
        <dbReference type="PROSITE-ProRule" id="PRU01379"/>
    </source>
</evidence>
<dbReference type="GO" id="GO:0008270">
    <property type="term" value="F:zinc ion binding"/>
    <property type="evidence" value="ECO:0007669"/>
    <property type="project" value="InterPro"/>
</dbReference>
<dbReference type="EnsemblMetazoa" id="AQUA016971-RA">
    <property type="protein sequence ID" value="AQUA016971-PA"/>
    <property type="gene ID" value="AQUA016971"/>
</dbReference>
<comment type="cofactor">
    <cofactor evidence="1">
        <name>Zn(2+)</name>
        <dbReference type="ChEBI" id="CHEBI:29105"/>
    </cofactor>
</comment>
<feature type="domain" description="Peptidase M14" evidence="12">
    <location>
        <begin position="54"/>
        <end position="339"/>
    </location>
</feature>